<dbReference type="Gene3D" id="1.20.144.10">
    <property type="entry name" value="Phosphatidic acid phosphatase type 2/haloperoxidase"/>
    <property type="match status" value="1"/>
</dbReference>
<dbReference type="PANTHER" id="PTHR14969:SF13">
    <property type="entry name" value="AT30094P"/>
    <property type="match status" value="1"/>
</dbReference>
<dbReference type="Proteomes" id="UP000295244">
    <property type="component" value="Unassembled WGS sequence"/>
</dbReference>
<name>A0A4R1BSF7_9ACTN</name>
<evidence type="ECO:0000313" key="3">
    <source>
        <dbReference type="EMBL" id="TCJ20763.1"/>
    </source>
</evidence>
<dbReference type="EMBL" id="SKBU01000001">
    <property type="protein sequence ID" value="TCJ20763.1"/>
    <property type="molecule type" value="Genomic_DNA"/>
</dbReference>
<proteinExistence type="predicted"/>
<feature type="transmembrane region" description="Helical" evidence="1">
    <location>
        <begin position="136"/>
        <end position="157"/>
    </location>
</feature>
<sequence length="182" mass="19779">MRTEDRGGLKGVARTVRDVDRRLFNLLFRVKWTPLTPVMKWATRLGTAGFVWGVTAGVAFLFSGPRLVNLLVPWFAIALSWLIAEGSKYLFNRARPFLKNTEIEPLIRTPSSSSFPSGHSATAAAGAITLSILYPLWAPLFLPGGLIIAFSRIYLGVHYPLDVLAGALIGAAVAAVLLLIFA</sequence>
<dbReference type="SMART" id="SM00014">
    <property type="entry name" value="acidPPc"/>
    <property type="match status" value="1"/>
</dbReference>
<dbReference type="OrthoDB" id="5243958at2"/>
<evidence type="ECO:0000256" key="1">
    <source>
        <dbReference type="SAM" id="Phobius"/>
    </source>
</evidence>
<protein>
    <submittedName>
        <fullName evidence="3">Phosphatase PAP2 family protein</fullName>
    </submittedName>
</protein>
<evidence type="ECO:0000259" key="2">
    <source>
        <dbReference type="SMART" id="SM00014"/>
    </source>
</evidence>
<dbReference type="SUPFAM" id="SSF48317">
    <property type="entry name" value="Acid phosphatase/Vanadium-dependent haloperoxidase"/>
    <property type="match status" value="1"/>
</dbReference>
<feature type="transmembrane region" description="Helical" evidence="1">
    <location>
        <begin position="70"/>
        <end position="91"/>
    </location>
</feature>
<dbReference type="InterPro" id="IPR000326">
    <property type="entry name" value="PAP2/HPO"/>
</dbReference>
<dbReference type="PANTHER" id="PTHR14969">
    <property type="entry name" value="SPHINGOSINE-1-PHOSPHATE PHOSPHOHYDROLASE"/>
    <property type="match status" value="1"/>
</dbReference>
<dbReference type="Pfam" id="PF01569">
    <property type="entry name" value="PAP2"/>
    <property type="match status" value="1"/>
</dbReference>
<gene>
    <name evidence="3" type="ORF">E0L93_00610</name>
</gene>
<evidence type="ECO:0000313" key="4">
    <source>
        <dbReference type="Proteomes" id="UP000295244"/>
    </source>
</evidence>
<keyword evidence="4" id="KW-1185">Reference proteome</keyword>
<keyword evidence="1" id="KW-0812">Transmembrane</keyword>
<comment type="caution">
    <text evidence="3">The sequence shown here is derived from an EMBL/GenBank/DDBJ whole genome shotgun (WGS) entry which is preliminary data.</text>
</comment>
<reference evidence="3 4" key="1">
    <citation type="submission" date="2019-03" db="EMBL/GenBank/DDBJ databases">
        <title>Whole genome sequence of a novel Rubrobacter taiwanensis strain, isolated from Yellowstone National Park.</title>
        <authorList>
            <person name="Freed S."/>
            <person name="Ramaley R.F."/>
            <person name="Kyndt J.A."/>
        </authorList>
    </citation>
    <scope>NUCLEOTIDE SEQUENCE [LARGE SCALE GENOMIC DNA]</scope>
    <source>
        <strain evidence="3 4">Yellowstone</strain>
    </source>
</reference>
<feature type="transmembrane region" description="Helical" evidence="1">
    <location>
        <begin position="163"/>
        <end position="181"/>
    </location>
</feature>
<dbReference type="GO" id="GO:0042392">
    <property type="term" value="F:sphingosine-1-phosphate phosphatase activity"/>
    <property type="evidence" value="ECO:0007669"/>
    <property type="project" value="TreeGrafter"/>
</dbReference>
<organism evidence="3 4">
    <name type="scientific">Rubrobacter taiwanensis</name>
    <dbReference type="NCBI Taxonomy" id="185139"/>
    <lineage>
        <taxon>Bacteria</taxon>
        <taxon>Bacillati</taxon>
        <taxon>Actinomycetota</taxon>
        <taxon>Rubrobacteria</taxon>
        <taxon>Rubrobacterales</taxon>
        <taxon>Rubrobacteraceae</taxon>
        <taxon>Rubrobacter</taxon>
    </lineage>
</organism>
<accession>A0A4R1BSF7</accession>
<dbReference type="InterPro" id="IPR036938">
    <property type="entry name" value="PAP2/HPO_sf"/>
</dbReference>
<feature type="domain" description="Phosphatidic acid phosphatase type 2/haloperoxidase" evidence="2">
    <location>
        <begin position="69"/>
        <end position="178"/>
    </location>
</feature>
<keyword evidence="1" id="KW-0472">Membrane</keyword>
<dbReference type="AlphaFoldDB" id="A0A4R1BSF7"/>
<feature type="transmembrane region" description="Helical" evidence="1">
    <location>
        <begin position="45"/>
        <end position="64"/>
    </location>
</feature>
<keyword evidence="1" id="KW-1133">Transmembrane helix</keyword>